<name>A0A0A8YRX6_ARUDO</name>
<evidence type="ECO:0000256" key="1">
    <source>
        <dbReference type="SAM" id="Phobius"/>
    </source>
</evidence>
<protein>
    <submittedName>
        <fullName evidence="2">Uncharacterized protein</fullName>
    </submittedName>
</protein>
<dbReference type="AlphaFoldDB" id="A0A0A8YRX6"/>
<dbReference type="EMBL" id="GBRH01268286">
    <property type="protein sequence ID" value="JAD29609.1"/>
    <property type="molecule type" value="Transcribed_RNA"/>
</dbReference>
<keyword evidence="1" id="KW-0812">Transmembrane</keyword>
<accession>A0A0A8YRX6</accession>
<organism evidence="2">
    <name type="scientific">Arundo donax</name>
    <name type="common">Giant reed</name>
    <name type="synonym">Donax arundinaceus</name>
    <dbReference type="NCBI Taxonomy" id="35708"/>
    <lineage>
        <taxon>Eukaryota</taxon>
        <taxon>Viridiplantae</taxon>
        <taxon>Streptophyta</taxon>
        <taxon>Embryophyta</taxon>
        <taxon>Tracheophyta</taxon>
        <taxon>Spermatophyta</taxon>
        <taxon>Magnoliopsida</taxon>
        <taxon>Liliopsida</taxon>
        <taxon>Poales</taxon>
        <taxon>Poaceae</taxon>
        <taxon>PACMAD clade</taxon>
        <taxon>Arundinoideae</taxon>
        <taxon>Arundineae</taxon>
        <taxon>Arundo</taxon>
    </lineage>
</organism>
<sequence length="59" mass="7231">MTFWLCVLSPLFFMNYVFFMILVVSFCTLFNNMTKRRSRLSPLGWLVCTWLWCQVLRRN</sequence>
<reference evidence="2" key="2">
    <citation type="journal article" date="2015" name="Data Brief">
        <title>Shoot transcriptome of the giant reed, Arundo donax.</title>
        <authorList>
            <person name="Barrero R.A."/>
            <person name="Guerrero F.D."/>
            <person name="Moolhuijzen P."/>
            <person name="Goolsby J.A."/>
            <person name="Tidwell J."/>
            <person name="Bellgard S.E."/>
            <person name="Bellgard M.I."/>
        </authorList>
    </citation>
    <scope>NUCLEOTIDE SEQUENCE</scope>
    <source>
        <tissue evidence="2">Shoot tissue taken approximately 20 cm above the soil surface</tissue>
    </source>
</reference>
<keyword evidence="1" id="KW-0472">Membrane</keyword>
<feature type="transmembrane region" description="Helical" evidence="1">
    <location>
        <begin position="12"/>
        <end position="30"/>
    </location>
</feature>
<keyword evidence="1" id="KW-1133">Transmembrane helix</keyword>
<evidence type="ECO:0000313" key="2">
    <source>
        <dbReference type="EMBL" id="JAD29609.1"/>
    </source>
</evidence>
<reference evidence="2" key="1">
    <citation type="submission" date="2014-09" db="EMBL/GenBank/DDBJ databases">
        <authorList>
            <person name="Magalhaes I.L.F."/>
            <person name="Oliveira U."/>
            <person name="Santos F.R."/>
            <person name="Vidigal T.H.D.A."/>
            <person name="Brescovit A.D."/>
            <person name="Santos A.J."/>
        </authorList>
    </citation>
    <scope>NUCLEOTIDE SEQUENCE</scope>
    <source>
        <tissue evidence="2">Shoot tissue taken approximately 20 cm above the soil surface</tissue>
    </source>
</reference>
<proteinExistence type="predicted"/>